<name>A0A446BDB9_9PEZI</name>
<accession>A0A446BDB9</accession>
<dbReference type="Proteomes" id="UP000289323">
    <property type="component" value="Unassembled WGS sequence"/>
</dbReference>
<reference evidence="1 2" key="1">
    <citation type="submission" date="2018-04" db="EMBL/GenBank/DDBJ databases">
        <authorList>
            <person name="Huttner S."/>
            <person name="Dainat J."/>
        </authorList>
    </citation>
    <scope>NUCLEOTIDE SEQUENCE [LARGE SCALE GENOMIC DNA]</scope>
</reference>
<sequence>MEKLPAELYDAIVVQLHHDFCHCSSGYSRPSRWDAVHSYKVTNINLYGEWDFIISLNLKRELCDLRLVNRRFYTPATRILFSHFKLVLGYDCRPEWTFRQQARYCLADENRSLLGQITGLAINLPCITEDEFSVPGHRIRARVAAQHNFMRRLPSLVTRFDSVTALKIRVVAIRRPEWWQGLWLEDIIKFALSKLRNLTELHMISPWRSANTILESVPPQQCDRLRRLIVVHEHGCGRQLPPIARFKNLTELALRDMPPAPLRLHDQLRGLTRLQLERVCSAAAYFIAAMTGVPVPASSLSEDGESSGGVTSAPLTHLGLYDVELESVEEDGQIHEAGSWSLVFDTVRRRCRRLRTLWVDGVFYAHSFTHPTPSTQMTEADEEALKALAADVRSRPDGDARCQIRMQYGVYYDKTNRAV</sequence>
<dbReference type="AlphaFoldDB" id="A0A446BDB9"/>
<evidence type="ECO:0000313" key="1">
    <source>
        <dbReference type="EMBL" id="SPQ20494.1"/>
    </source>
</evidence>
<protein>
    <submittedName>
        <fullName evidence="1">974b7f38-177a-4927-b904-2cb6394c251c</fullName>
    </submittedName>
</protein>
<dbReference type="EMBL" id="OUUZ01000004">
    <property type="protein sequence ID" value="SPQ20494.1"/>
    <property type="molecule type" value="Genomic_DNA"/>
</dbReference>
<organism evidence="1 2">
    <name type="scientific">Thermothielavioides terrestris</name>
    <dbReference type="NCBI Taxonomy" id="2587410"/>
    <lineage>
        <taxon>Eukaryota</taxon>
        <taxon>Fungi</taxon>
        <taxon>Dikarya</taxon>
        <taxon>Ascomycota</taxon>
        <taxon>Pezizomycotina</taxon>
        <taxon>Sordariomycetes</taxon>
        <taxon>Sordariomycetidae</taxon>
        <taxon>Sordariales</taxon>
        <taxon>Chaetomiaceae</taxon>
        <taxon>Thermothielavioides</taxon>
    </lineage>
</organism>
<proteinExistence type="predicted"/>
<gene>
    <name evidence="1" type="ORF">TT172_LOCUS2913</name>
</gene>
<evidence type="ECO:0000313" key="2">
    <source>
        <dbReference type="Proteomes" id="UP000289323"/>
    </source>
</evidence>